<evidence type="ECO:0000313" key="7">
    <source>
        <dbReference type="EMBL" id="GAA2966366.1"/>
    </source>
</evidence>
<sequence>MRPVHPRARRTDRTTEVECDALVVGSGAGGSVAALELARAGRSVTVLEEGPRVGTRDLLEASPAESMRRLYRNGGATAVFGTPTIAYGEARVVGGTTVVNGGLLWEPSPQVLDRWAAWSGYGSYRAPALGPHFADVQRRLGMIVQEHGDGNEDSRLLARAAESLGWRWQHPQRVVRGCEHRNQCATGCPSGAKQSMALTYLPRAEELGARIRPGVRVDRIAHRQGVVRGVEATGADGRRVRYRPRTLFVAAGPIGTPVLLRRSGIHRRTAGRRLALHLNLRTIARFPRVVDAVRGTMFTAQVQEHSALGMLVMPSNLTPGGLGAALAGREPHLVDEFLSARAHLGMFTTQVRMQGYAGIAAIVGGTPLLRHGMTRADHHALRLAFRRTAQLLFAAGAVELLPPTGAAGPLRTDADVEAYCARVRPGDWELVSVHGMAGCPMALPERGGVCDEAGRPHGFTNLYLCDASVLPGAPGISPQGTIMSFAHEIVGRHLEST</sequence>
<protein>
    <submittedName>
        <fullName evidence="7">GMC family oxidoreductase</fullName>
    </submittedName>
</protein>
<accession>A0ABN3XPC6</accession>
<dbReference type="EMBL" id="BAAAUD010000058">
    <property type="protein sequence ID" value="GAA2966366.1"/>
    <property type="molecule type" value="Genomic_DNA"/>
</dbReference>
<gene>
    <name evidence="7" type="ORF">GCM10010446_60090</name>
</gene>
<dbReference type="RefSeq" id="WP_344499444.1">
    <property type="nucleotide sequence ID" value="NZ_BAAAUD010000058.1"/>
</dbReference>
<dbReference type="InterPro" id="IPR000172">
    <property type="entry name" value="GMC_OxRdtase_N"/>
</dbReference>
<evidence type="ECO:0000256" key="2">
    <source>
        <dbReference type="ARBA" id="ARBA00022630"/>
    </source>
</evidence>
<organism evidence="7 8">
    <name type="scientific">Streptomyces enissocaesilis</name>
    <dbReference type="NCBI Taxonomy" id="332589"/>
    <lineage>
        <taxon>Bacteria</taxon>
        <taxon>Bacillati</taxon>
        <taxon>Actinomycetota</taxon>
        <taxon>Actinomycetes</taxon>
        <taxon>Kitasatosporales</taxon>
        <taxon>Streptomycetaceae</taxon>
        <taxon>Streptomyces</taxon>
        <taxon>Streptomyces rochei group</taxon>
    </lineage>
</organism>
<dbReference type="Gene3D" id="3.50.50.60">
    <property type="entry name" value="FAD/NAD(P)-binding domain"/>
    <property type="match status" value="2"/>
</dbReference>
<dbReference type="PANTHER" id="PTHR46056">
    <property type="entry name" value="LONG-CHAIN-ALCOHOL OXIDASE"/>
    <property type="match status" value="1"/>
</dbReference>
<evidence type="ECO:0000259" key="6">
    <source>
        <dbReference type="Pfam" id="PF05199"/>
    </source>
</evidence>
<evidence type="ECO:0000313" key="8">
    <source>
        <dbReference type="Proteomes" id="UP001500403"/>
    </source>
</evidence>
<keyword evidence="3" id="KW-0274">FAD</keyword>
<keyword evidence="4" id="KW-0560">Oxidoreductase</keyword>
<dbReference type="Pfam" id="PF00732">
    <property type="entry name" value="GMC_oxred_N"/>
    <property type="match status" value="1"/>
</dbReference>
<dbReference type="Pfam" id="PF05199">
    <property type="entry name" value="GMC_oxred_C"/>
    <property type="match status" value="1"/>
</dbReference>
<evidence type="ECO:0000259" key="5">
    <source>
        <dbReference type="Pfam" id="PF00732"/>
    </source>
</evidence>
<dbReference type="SUPFAM" id="SSF51905">
    <property type="entry name" value="FAD/NAD(P)-binding domain"/>
    <property type="match status" value="1"/>
</dbReference>
<name>A0ABN3XPC6_9ACTN</name>
<evidence type="ECO:0000256" key="1">
    <source>
        <dbReference type="ARBA" id="ARBA00010790"/>
    </source>
</evidence>
<dbReference type="Pfam" id="PF13450">
    <property type="entry name" value="NAD_binding_8"/>
    <property type="match status" value="1"/>
</dbReference>
<feature type="domain" description="Glucose-methanol-choline oxidoreductase N-terminal" evidence="5">
    <location>
        <begin position="67"/>
        <end position="278"/>
    </location>
</feature>
<keyword evidence="8" id="KW-1185">Reference proteome</keyword>
<reference evidence="7 8" key="1">
    <citation type="journal article" date="2019" name="Int. J. Syst. Evol. Microbiol.">
        <title>The Global Catalogue of Microorganisms (GCM) 10K type strain sequencing project: providing services to taxonomists for standard genome sequencing and annotation.</title>
        <authorList>
            <consortium name="The Broad Institute Genomics Platform"/>
            <consortium name="The Broad Institute Genome Sequencing Center for Infectious Disease"/>
            <person name="Wu L."/>
            <person name="Ma J."/>
        </authorList>
    </citation>
    <scope>NUCLEOTIDE SEQUENCE [LARGE SCALE GENOMIC DNA]</scope>
    <source>
        <strain evidence="7 8">JCM 9088</strain>
    </source>
</reference>
<comment type="caution">
    <text evidence="7">The sequence shown here is derived from an EMBL/GenBank/DDBJ whole genome shotgun (WGS) entry which is preliminary data.</text>
</comment>
<dbReference type="PRINTS" id="PR00411">
    <property type="entry name" value="PNDRDTASEI"/>
</dbReference>
<dbReference type="InterPro" id="IPR036188">
    <property type="entry name" value="FAD/NAD-bd_sf"/>
</dbReference>
<proteinExistence type="inferred from homology"/>
<dbReference type="PANTHER" id="PTHR46056:SF12">
    <property type="entry name" value="LONG-CHAIN-ALCOHOL OXIDASE"/>
    <property type="match status" value="1"/>
</dbReference>
<evidence type="ECO:0000256" key="3">
    <source>
        <dbReference type="ARBA" id="ARBA00022827"/>
    </source>
</evidence>
<feature type="domain" description="Glucose-methanol-choline oxidoreductase C-terminal" evidence="6">
    <location>
        <begin position="374"/>
        <end position="486"/>
    </location>
</feature>
<dbReference type="InterPro" id="IPR007867">
    <property type="entry name" value="GMC_OxRtase_C"/>
</dbReference>
<comment type="similarity">
    <text evidence="1">Belongs to the GMC oxidoreductase family.</text>
</comment>
<dbReference type="Proteomes" id="UP001500403">
    <property type="component" value="Unassembled WGS sequence"/>
</dbReference>
<evidence type="ECO:0000256" key="4">
    <source>
        <dbReference type="ARBA" id="ARBA00023002"/>
    </source>
</evidence>
<keyword evidence="2" id="KW-0285">Flavoprotein</keyword>